<dbReference type="InterPro" id="IPR004398">
    <property type="entry name" value="RNA_MeTrfase_RsmD"/>
</dbReference>
<proteinExistence type="predicted"/>
<protein>
    <submittedName>
        <fullName evidence="4">16S rRNA (Guanine(966)-N(2))-methyltransferase</fullName>
        <ecNumber evidence="4">2.1.1.171</ecNumber>
    </submittedName>
</protein>
<reference evidence="4" key="1">
    <citation type="submission" date="2018-06" db="EMBL/GenBank/DDBJ databases">
        <authorList>
            <person name="Zhirakovskaya E."/>
        </authorList>
    </citation>
    <scope>NUCLEOTIDE SEQUENCE</scope>
</reference>
<dbReference type="PANTHER" id="PTHR43542:SF1">
    <property type="entry name" value="METHYLTRANSFERASE"/>
    <property type="match status" value="1"/>
</dbReference>
<evidence type="ECO:0000256" key="1">
    <source>
        <dbReference type="ARBA" id="ARBA00022603"/>
    </source>
</evidence>
<dbReference type="InterPro" id="IPR029063">
    <property type="entry name" value="SAM-dependent_MTases_sf"/>
</dbReference>
<dbReference type="EMBL" id="UOGK01000176">
    <property type="protein sequence ID" value="VAX38975.1"/>
    <property type="molecule type" value="Genomic_DNA"/>
</dbReference>
<keyword evidence="2 4" id="KW-0808">Transferase</keyword>
<gene>
    <name evidence="4" type="ORF">MNBD_PLANCTO03-282</name>
</gene>
<dbReference type="EC" id="2.1.1.171" evidence="4"/>
<feature type="region of interest" description="Disordered" evidence="3">
    <location>
        <begin position="168"/>
        <end position="192"/>
    </location>
</feature>
<dbReference type="GO" id="GO:0052913">
    <property type="term" value="F:16S rRNA (guanine(966)-N(2))-methyltransferase activity"/>
    <property type="evidence" value="ECO:0007669"/>
    <property type="project" value="UniProtKB-EC"/>
</dbReference>
<organism evidence="4">
    <name type="scientific">hydrothermal vent metagenome</name>
    <dbReference type="NCBI Taxonomy" id="652676"/>
    <lineage>
        <taxon>unclassified sequences</taxon>
        <taxon>metagenomes</taxon>
        <taxon>ecological metagenomes</taxon>
    </lineage>
</organism>
<name>A0A3B1E1B5_9ZZZZ</name>
<dbReference type="Gene3D" id="3.40.50.150">
    <property type="entry name" value="Vaccinia Virus protein VP39"/>
    <property type="match status" value="1"/>
</dbReference>
<evidence type="ECO:0000313" key="4">
    <source>
        <dbReference type="EMBL" id="VAX38975.1"/>
    </source>
</evidence>
<dbReference type="AlphaFoldDB" id="A0A3B1E1B5"/>
<evidence type="ECO:0000256" key="3">
    <source>
        <dbReference type="SAM" id="MobiDB-lite"/>
    </source>
</evidence>
<dbReference type="Pfam" id="PF03602">
    <property type="entry name" value="Cons_hypoth95"/>
    <property type="match status" value="1"/>
</dbReference>
<sequence>MLRIIGGELKRRRLHTPPDAETTRPMPDRVRLSLFNLLRGHFEGVEVFDGFAGTGAIGFEALSRGASGVVFVERERKIAALIERSAEELGVADRCEIAASDALGAGALARCPEGVHLVFFDPPYPLVQDPAQWPRVREQFSRLIGKLDETGYAVLRTPWPFLHVEGGGEAEEATPEHRPDRCKGRSRGHRRGREPVVEVEVVDLETPAVKPKMLPVDLAIPGALGPETHEYGSMAVHLYMKDAGGSSAV</sequence>
<accession>A0A3B1E1B5</accession>
<dbReference type="SUPFAM" id="SSF53335">
    <property type="entry name" value="S-adenosyl-L-methionine-dependent methyltransferases"/>
    <property type="match status" value="1"/>
</dbReference>
<dbReference type="PANTHER" id="PTHR43542">
    <property type="entry name" value="METHYLTRANSFERASE"/>
    <property type="match status" value="1"/>
</dbReference>
<feature type="compositionally biased region" description="Basic and acidic residues" evidence="3">
    <location>
        <begin position="174"/>
        <end position="183"/>
    </location>
</feature>
<keyword evidence="1 4" id="KW-0489">Methyltransferase</keyword>
<evidence type="ECO:0000256" key="2">
    <source>
        <dbReference type="ARBA" id="ARBA00022679"/>
    </source>
</evidence>
<dbReference type="CDD" id="cd02440">
    <property type="entry name" value="AdoMet_MTases"/>
    <property type="match status" value="1"/>
</dbReference>